<keyword evidence="1" id="KW-0472">Membrane</keyword>
<reference evidence="2" key="1">
    <citation type="thesis" date="2020" institute="ProQuest LLC" country="789 East Eisenhower Parkway, Ann Arbor, MI, USA">
        <title>Comparative Genomics and Chromosome Evolution.</title>
        <authorList>
            <person name="Mudd A.B."/>
        </authorList>
    </citation>
    <scope>NUCLEOTIDE SEQUENCE</scope>
    <source>
        <strain evidence="2">1538</strain>
        <tissue evidence="2">Blood</tissue>
    </source>
</reference>
<keyword evidence="1" id="KW-0812">Transmembrane</keyword>
<comment type="caution">
    <text evidence="2">The sequence shown here is derived from an EMBL/GenBank/DDBJ whole genome shotgun (WGS) entry which is preliminary data.</text>
</comment>
<dbReference type="EMBL" id="DYDO01000011">
    <property type="protein sequence ID" value="DBA15874.1"/>
    <property type="molecule type" value="Genomic_DNA"/>
</dbReference>
<evidence type="ECO:0000313" key="2">
    <source>
        <dbReference type="EMBL" id="DBA15874.1"/>
    </source>
</evidence>
<feature type="transmembrane region" description="Helical" evidence="1">
    <location>
        <begin position="37"/>
        <end position="57"/>
    </location>
</feature>
<keyword evidence="1" id="KW-1133">Transmembrane helix</keyword>
<dbReference type="AlphaFoldDB" id="A0AAV2ZNB1"/>
<accession>A0AAV2ZNB1</accession>
<keyword evidence="3" id="KW-1185">Reference proteome</keyword>
<organism evidence="2 3">
    <name type="scientific">Pyxicephalus adspersus</name>
    <name type="common">African bullfrog</name>
    <dbReference type="NCBI Taxonomy" id="30357"/>
    <lineage>
        <taxon>Eukaryota</taxon>
        <taxon>Metazoa</taxon>
        <taxon>Chordata</taxon>
        <taxon>Craniata</taxon>
        <taxon>Vertebrata</taxon>
        <taxon>Euteleostomi</taxon>
        <taxon>Amphibia</taxon>
        <taxon>Batrachia</taxon>
        <taxon>Anura</taxon>
        <taxon>Neobatrachia</taxon>
        <taxon>Ranoidea</taxon>
        <taxon>Pyxicephalidae</taxon>
        <taxon>Pyxicephalinae</taxon>
        <taxon>Pyxicephalus</taxon>
    </lineage>
</organism>
<sequence length="81" mass="9492">MASNCTNYSAFQHKLIQRSKWALKVFSPFICFRTVHGLLQLLLTCCGLHIALMHCLYRKLFYYTVHSMQRAAFVLSKNSKY</sequence>
<name>A0AAV2ZNB1_PYXAD</name>
<proteinExistence type="predicted"/>
<evidence type="ECO:0000256" key="1">
    <source>
        <dbReference type="SAM" id="Phobius"/>
    </source>
</evidence>
<protein>
    <submittedName>
        <fullName evidence="2">Uncharacterized protein</fullName>
    </submittedName>
</protein>
<gene>
    <name evidence="2" type="ORF">GDO54_003330</name>
</gene>
<evidence type="ECO:0000313" key="3">
    <source>
        <dbReference type="Proteomes" id="UP001181693"/>
    </source>
</evidence>
<dbReference type="Proteomes" id="UP001181693">
    <property type="component" value="Unassembled WGS sequence"/>
</dbReference>